<dbReference type="Gene3D" id="3.40.50.720">
    <property type="entry name" value="NAD(P)-binding Rossmann-like Domain"/>
    <property type="match status" value="1"/>
</dbReference>
<dbReference type="AlphaFoldDB" id="A0A1H3E8Y2"/>
<comment type="function">
    <text evidence="2">Catalyzes the reduction of dTDP-6-deoxy-L-lyxo-4-hexulose to yield dTDP-L-rhamnose.</text>
</comment>
<dbReference type="CDD" id="cd05254">
    <property type="entry name" value="dTDP_HR_like_SDR_e"/>
    <property type="match status" value="1"/>
</dbReference>
<dbReference type="OrthoDB" id="9803892at2"/>
<evidence type="ECO:0000313" key="4">
    <source>
        <dbReference type="EMBL" id="SDX75131.1"/>
    </source>
</evidence>
<dbReference type="Pfam" id="PF04321">
    <property type="entry name" value="RmlD_sub_bind"/>
    <property type="match status" value="1"/>
</dbReference>
<dbReference type="NCBIfam" id="TIGR01214">
    <property type="entry name" value="rmlD"/>
    <property type="match status" value="1"/>
</dbReference>
<dbReference type="Proteomes" id="UP000198921">
    <property type="component" value="Unassembled WGS sequence"/>
</dbReference>
<reference evidence="5" key="1">
    <citation type="submission" date="2016-10" db="EMBL/GenBank/DDBJ databases">
        <authorList>
            <person name="Varghese N."/>
            <person name="Submissions S."/>
        </authorList>
    </citation>
    <scope>NUCLEOTIDE SEQUENCE [LARGE SCALE GENOMIC DNA]</scope>
    <source>
        <strain evidence="5">DSM 45422</strain>
    </source>
</reference>
<dbReference type="GO" id="GO:0019305">
    <property type="term" value="P:dTDP-rhamnose biosynthetic process"/>
    <property type="evidence" value="ECO:0007669"/>
    <property type="project" value="UniProtKB-UniPathway"/>
</dbReference>
<dbReference type="InterPro" id="IPR005913">
    <property type="entry name" value="dTDP_dehydrorham_reduct"/>
</dbReference>
<evidence type="ECO:0000256" key="1">
    <source>
        <dbReference type="ARBA" id="ARBA00010944"/>
    </source>
</evidence>
<dbReference type="EMBL" id="FNOT01000003">
    <property type="protein sequence ID" value="SDX75131.1"/>
    <property type="molecule type" value="Genomic_DNA"/>
</dbReference>
<dbReference type="PANTHER" id="PTHR10491:SF4">
    <property type="entry name" value="METHIONINE ADENOSYLTRANSFERASE 2 SUBUNIT BETA"/>
    <property type="match status" value="1"/>
</dbReference>
<evidence type="ECO:0000313" key="5">
    <source>
        <dbReference type="Proteomes" id="UP000198921"/>
    </source>
</evidence>
<dbReference type="SUPFAM" id="SSF51735">
    <property type="entry name" value="NAD(P)-binding Rossmann-fold domains"/>
    <property type="match status" value="1"/>
</dbReference>
<keyword evidence="2" id="KW-0560">Oxidoreductase</keyword>
<accession>A0A1H3E8Y2</accession>
<dbReference type="RefSeq" id="WP_091153129.1">
    <property type="nucleotide sequence ID" value="NZ_FNOT01000003.1"/>
</dbReference>
<dbReference type="InterPro" id="IPR036291">
    <property type="entry name" value="NAD(P)-bd_dom_sf"/>
</dbReference>
<dbReference type="EC" id="1.1.1.133" evidence="2"/>
<organism evidence="4 5">
    <name type="scientific">Geodermatophilus africanus</name>
    <dbReference type="NCBI Taxonomy" id="1137993"/>
    <lineage>
        <taxon>Bacteria</taxon>
        <taxon>Bacillati</taxon>
        <taxon>Actinomycetota</taxon>
        <taxon>Actinomycetes</taxon>
        <taxon>Geodermatophilales</taxon>
        <taxon>Geodermatophilaceae</taxon>
        <taxon>Geodermatophilus</taxon>
    </lineage>
</organism>
<dbReference type="InterPro" id="IPR029903">
    <property type="entry name" value="RmlD-like-bd"/>
</dbReference>
<dbReference type="UniPathway" id="UPA00124"/>
<dbReference type="GO" id="GO:0008831">
    <property type="term" value="F:dTDP-4-dehydrorhamnose reductase activity"/>
    <property type="evidence" value="ECO:0007669"/>
    <property type="project" value="UniProtKB-EC"/>
</dbReference>
<gene>
    <name evidence="4" type="ORF">SAMN05660209_01096</name>
</gene>
<protein>
    <recommendedName>
        <fullName evidence="2">dTDP-4-dehydrorhamnose reductase</fullName>
        <ecNumber evidence="2">1.1.1.133</ecNumber>
    </recommendedName>
</protein>
<feature type="domain" description="RmlD-like substrate binding" evidence="3">
    <location>
        <begin position="15"/>
        <end position="298"/>
    </location>
</feature>
<keyword evidence="5" id="KW-1185">Reference proteome</keyword>
<name>A0A1H3E8Y2_9ACTN</name>
<dbReference type="Gene3D" id="3.90.25.10">
    <property type="entry name" value="UDP-galactose 4-epimerase, domain 1"/>
    <property type="match status" value="1"/>
</dbReference>
<comment type="similarity">
    <text evidence="1 2">Belongs to the dTDP-4-dehydrorhamnose reductase family.</text>
</comment>
<proteinExistence type="inferred from homology"/>
<dbReference type="STRING" id="1137993.SAMN05660209_01096"/>
<comment type="pathway">
    <text evidence="2">Carbohydrate biosynthesis; dTDP-L-rhamnose biosynthesis.</text>
</comment>
<keyword evidence="2" id="KW-0521">NADP</keyword>
<evidence type="ECO:0000256" key="2">
    <source>
        <dbReference type="RuleBase" id="RU364082"/>
    </source>
</evidence>
<sequence length="302" mass="31258">MSGAVPPDAAPIAWLVTGARGQLGSDLLAVLAGRPGDPVTAVGRAELDLTEERRVRDVVRRWLAGVGGARPVVLNAAAYTAVDAAETDEDTALLVNGRAPGWLAEELAGRGRLVHVSTDYVFDGAATEPYPVDAPVAPRSAYGRTKAAGERAVAAAGGDATVVRTAWVYGAHGANFVRTMAGRALDGAPSSVVDDQVGSPTWAADLATGLVALGARPGPVPPVLHRTDAGTVSWYGLARAVYEEVGADPALVTPTTTEAFPRPAPRPAWSVLDGSAWLAAGLPAPRPWRTALHLALREWPAR</sequence>
<dbReference type="PANTHER" id="PTHR10491">
    <property type="entry name" value="DTDP-4-DEHYDRORHAMNOSE REDUCTASE"/>
    <property type="match status" value="1"/>
</dbReference>
<dbReference type="GO" id="GO:0005829">
    <property type="term" value="C:cytosol"/>
    <property type="evidence" value="ECO:0007669"/>
    <property type="project" value="TreeGrafter"/>
</dbReference>
<evidence type="ECO:0000259" key="3">
    <source>
        <dbReference type="Pfam" id="PF04321"/>
    </source>
</evidence>